<organism evidence="2 3">
    <name type="scientific">Modicella reniformis</name>
    <dbReference type="NCBI Taxonomy" id="1440133"/>
    <lineage>
        <taxon>Eukaryota</taxon>
        <taxon>Fungi</taxon>
        <taxon>Fungi incertae sedis</taxon>
        <taxon>Mucoromycota</taxon>
        <taxon>Mortierellomycotina</taxon>
        <taxon>Mortierellomycetes</taxon>
        <taxon>Mortierellales</taxon>
        <taxon>Mortierellaceae</taxon>
        <taxon>Modicella</taxon>
    </lineage>
</organism>
<dbReference type="OrthoDB" id="10620225at2759"/>
<name>A0A9P6J654_9FUNG</name>
<feature type="compositionally biased region" description="Basic and acidic residues" evidence="1">
    <location>
        <begin position="82"/>
        <end position="100"/>
    </location>
</feature>
<dbReference type="AlphaFoldDB" id="A0A9P6J654"/>
<reference evidence="2" key="1">
    <citation type="journal article" date="2020" name="Fungal Divers.">
        <title>Resolving the Mortierellaceae phylogeny through synthesis of multi-gene phylogenetics and phylogenomics.</title>
        <authorList>
            <person name="Vandepol N."/>
            <person name="Liber J."/>
            <person name="Desiro A."/>
            <person name="Na H."/>
            <person name="Kennedy M."/>
            <person name="Barry K."/>
            <person name="Grigoriev I.V."/>
            <person name="Miller A.N."/>
            <person name="O'Donnell K."/>
            <person name="Stajich J.E."/>
            <person name="Bonito G."/>
        </authorList>
    </citation>
    <scope>NUCLEOTIDE SEQUENCE</scope>
    <source>
        <strain evidence="2">MES-2147</strain>
    </source>
</reference>
<dbReference type="Proteomes" id="UP000749646">
    <property type="component" value="Unassembled WGS sequence"/>
</dbReference>
<evidence type="ECO:0000256" key="1">
    <source>
        <dbReference type="SAM" id="MobiDB-lite"/>
    </source>
</evidence>
<protein>
    <submittedName>
        <fullName evidence="2">Uncharacterized protein</fullName>
    </submittedName>
</protein>
<gene>
    <name evidence="2" type="ORF">BGZ65_003033</name>
</gene>
<feature type="compositionally biased region" description="Low complexity" evidence="1">
    <location>
        <begin position="113"/>
        <end position="146"/>
    </location>
</feature>
<evidence type="ECO:0000313" key="2">
    <source>
        <dbReference type="EMBL" id="KAF9963479.1"/>
    </source>
</evidence>
<sequence length="202" mass="22461">MNTAQKEYLTGTTGGDISLVTWAKLSEKRTADEMDREWTGGVACLNTLGEDGERSYRRFRKLSQSQRMKYWEEALQARDLKRGADGIESGDQNRKSNKEPKVKHHNNSRPIRASHASTSTTTPASPSPSPSSSSSAPKPHATTPSSIPATDKDRVFDITKRLECTKDGFDVGAAFLMLQQEASPTVNNRQQKLTLTNFHQFM</sequence>
<accession>A0A9P6J654</accession>
<evidence type="ECO:0000313" key="3">
    <source>
        <dbReference type="Proteomes" id="UP000749646"/>
    </source>
</evidence>
<proteinExistence type="predicted"/>
<feature type="region of interest" description="Disordered" evidence="1">
    <location>
        <begin position="82"/>
        <end position="152"/>
    </location>
</feature>
<keyword evidence="3" id="KW-1185">Reference proteome</keyword>
<comment type="caution">
    <text evidence="2">The sequence shown here is derived from an EMBL/GenBank/DDBJ whole genome shotgun (WGS) entry which is preliminary data.</text>
</comment>
<dbReference type="EMBL" id="JAAAHW010006287">
    <property type="protein sequence ID" value="KAF9963479.1"/>
    <property type="molecule type" value="Genomic_DNA"/>
</dbReference>